<proteinExistence type="predicted"/>
<evidence type="ECO:0000313" key="1">
    <source>
        <dbReference type="EMBL" id="KAJ6967611.1"/>
    </source>
</evidence>
<name>A0AAD6PU28_9ROSI</name>
<reference evidence="1 2" key="1">
    <citation type="journal article" date="2023" name="Mol. Ecol. Resour.">
        <title>Chromosome-level genome assembly of a triploid poplar Populus alba 'Berolinensis'.</title>
        <authorList>
            <person name="Chen S."/>
            <person name="Yu Y."/>
            <person name="Wang X."/>
            <person name="Wang S."/>
            <person name="Zhang T."/>
            <person name="Zhou Y."/>
            <person name="He R."/>
            <person name="Meng N."/>
            <person name="Wang Y."/>
            <person name="Liu W."/>
            <person name="Liu Z."/>
            <person name="Liu J."/>
            <person name="Guo Q."/>
            <person name="Huang H."/>
            <person name="Sederoff R.R."/>
            <person name="Wang G."/>
            <person name="Qu G."/>
            <person name="Chen S."/>
        </authorList>
    </citation>
    <scope>NUCLEOTIDE SEQUENCE [LARGE SCALE GENOMIC DNA]</scope>
    <source>
        <strain evidence="1">SC-2020</strain>
    </source>
</reference>
<sequence>MDAIEISINDRFDRVQLALDRLRKVVLSKYPVDTETELSNELEKLRFATRIEQPAFVDKKNLALFSKGKIQQETKLNQRRNMMSTMSMKIRMARRNGTESTNGVHCSGFDGETDSKNLTLSLLSPLKKEFLVPISTM</sequence>
<gene>
    <name evidence="1" type="ORF">NC653_035742</name>
</gene>
<dbReference type="AlphaFoldDB" id="A0AAD6PU28"/>
<accession>A0AAD6PU28</accession>
<protein>
    <submittedName>
        <fullName evidence="1">Uncharacterized protein</fullName>
    </submittedName>
</protein>
<evidence type="ECO:0000313" key="2">
    <source>
        <dbReference type="Proteomes" id="UP001164929"/>
    </source>
</evidence>
<dbReference type="EMBL" id="JAQIZT010000016">
    <property type="protein sequence ID" value="KAJ6967611.1"/>
    <property type="molecule type" value="Genomic_DNA"/>
</dbReference>
<keyword evidence="2" id="KW-1185">Reference proteome</keyword>
<dbReference type="Proteomes" id="UP001164929">
    <property type="component" value="Chromosome 16"/>
</dbReference>
<comment type="caution">
    <text evidence="1">The sequence shown here is derived from an EMBL/GenBank/DDBJ whole genome shotgun (WGS) entry which is preliminary data.</text>
</comment>
<organism evidence="1 2">
    <name type="scientific">Populus alba x Populus x berolinensis</name>
    <dbReference type="NCBI Taxonomy" id="444605"/>
    <lineage>
        <taxon>Eukaryota</taxon>
        <taxon>Viridiplantae</taxon>
        <taxon>Streptophyta</taxon>
        <taxon>Embryophyta</taxon>
        <taxon>Tracheophyta</taxon>
        <taxon>Spermatophyta</taxon>
        <taxon>Magnoliopsida</taxon>
        <taxon>eudicotyledons</taxon>
        <taxon>Gunneridae</taxon>
        <taxon>Pentapetalae</taxon>
        <taxon>rosids</taxon>
        <taxon>fabids</taxon>
        <taxon>Malpighiales</taxon>
        <taxon>Salicaceae</taxon>
        <taxon>Saliceae</taxon>
        <taxon>Populus</taxon>
    </lineage>
</organism>